<dbReference type="GO" id="GO:0048367">
    <property type="term" value="P:shoot system development"/>
    <property type="evidence" value="ECO:0007669"/>
    <property type="project" value="InterPro"/>
</dbReference>
<comment type="caution">
    <text evidence="2">The sequence shown here is derived from an EMBL/GenBank/DDBJ whole genome shotgun (WGS) entry which is preliminary data.</text>
</comment>
<keyword evidence="3" id="KW-1185">Reference proteome</keyword>
<evidence type="ECO:0000313" key="2">
    <source>
        <dbReference type="EMBL" id="KAG6391254.1"/>
    </source>
</evidence>
<dbReference type="AlphaFoldDB" id="A0A8X8WBS5"/>
<sequence length="899" mass="99538">MFLSLKHFSSLSLSDFRPNTLGHAAVSGANFSGAAVESLRGIVGDCSNLERSLCWKPIVYVIEMDIVVLGESPGNSGFADSTSKLGSFVRISSIAIDISSSMEAIEPPEHEHFSIRGFVAGMRKKDWTTCFPFASQGKDIDPVNYLPPLFVPEFRWWQCSSCIPNVEMKRTTKEVATKTDPNTSSCENVGAKDGLSILRTDNTDMVCLADHPSCAVEEPDNTSLGSDGTFSVLPHRRKPKLRSLADILVEKRNQTSSIPRTRSASSCGVQIASTEMKAVLVPQLQADIPAGVAEAAQCPGRKRKIVLEEDREPLAATFPRAFAKRTKGPVLDAEKNSRLVEITDTVTKVVDSMRLDFPRTQQLQPKKVKAIDANKKIRHFRREDEMAQMGEYTQPNNASSANLQEQVVPVETNLGGAPSMAKTPEVGTDGDPLLPPRKSIFGNCNIGGTMAFSLSLNSSMDAVGSHDDHASLRKHRFIPDLNVEFPEKDAMEEEQQSTILYEERRLAMQKTLDAPASCSYETVRQGKRISEPRNKDNNAELGPSDDIPIEIVELLARNQHERKLEYSRRHLLGINDTTKGYSSAVAVDGTSGFPLPSRINGLKVANENMGVQPNKYWMDMSKPEKSHFRISSSSTPSQLRKPEYPTSASIMAGPKSITWEDKLYSRATDNVPFRLSNPPIQPSRHSFLDDCHRGRTVDGKGKTAVPDVAEHKEGRFIGSLDPYQNDTIPAMQLLSLMDQRGKSGPSYKVGPVNKPSSSCKNLPRLNGKENHSFLRGSYFPQNGSSLLRYGVYSSGESSFRSSPDLRVPQEVRNSKTTLWDGLDELKRRTARSNEAFGECTLNRNPADFSFPQVGNEFTISAKDLRPRKKRNGLKEKSRLGNVDGRKRQRMARRKNGLEC</sequence>
<reference evidence="2" key="2">
    <citation type="submission" date="2020-08" db="EMBL/GenBank/DDBJ databases">
        <title>Plant Genome Project.</title>
        <authorList>
            <person name="Zhang R.-G."/>
        </authorList>
    </citation>
    <scope>NUCLEOTIDE SEQUENCE</scope>
    <source>
        <strain evidence="2">Huo1</strain>
        <tissue evidence="2">Leaf</tissue>
    </source>
</reference>
<gene>
    <name evidence="2" type="ORF">SASPL_149007</name>
</gene>
<feature type="compositionally biased region" description="Basic and acidic residues" evidence="1">
    <location>
        <begin position="528"/>
        <end position="538"/>
    </location>
</feature>
<feature type="region of interest" description="Disordered" evidence="1">
    <location>
        <begin position="867"/>
        <end position="899"/>
    </location>
</feature>
<dbReference type="GO" id="GO:0009910">
    <property type="term" value="P:negative regulation of flower development"/>
    <property type="evidence" value="ECO:0007669"/>
    <property type="project" value="InterPro"/>
</dbReference>
<feature type="compositionally biased region" description="Basic residues" evidence="1">
    <location>
        <begin position="886"/>
        <end position="899"/>
    </location>
</feature>
<dbReference type="InterPro" id="IPR034583">
    <property type="entry name" value="EMF1"/>
</dbReference>
<dbReference type="GO" id="GO:0045892">
    <property type="term" value="P:negative regulation of DNA-templated transcription"/>
    <property type="evidence" value="ECO:0007669"/>
    <property type="project" value="InterPro"/>
</dbReference>
<accession>A0A8X8WBS5</accession>
<evidence type="ECO:0000313" key="3">
    <source>
        <dbReference type="Proteomes" id="UP000298416"/>
    </source>
</evidence>
<evidence type="ECO:0000256" key="1">
    <source>
        <dbReference type="SAM" id="MobiDB-lite"/>
    </source>
</evidence>
<dbReference type="Proteomes" id="UP000298416">
    <property type="component" value="Unassembled WGS sequence"/>
</dbReference>
<feature type="region of interest" description="Disordered" evidence="1">
    <location>
        <begin position="523"/>
        <end position="543"/>
    </location>
</feature>
<organism evidence="2">
    <name type="scientific">Salvia splendens</name>
    <name type="common">Scarlet sage</name>
    <dbReference type="NCBI Taxonomy" id="180675"/>
    <lineage>
        <taxon>Eukaryota</taxon>
        <taxon>Viridiplantae</taxon>
        <taxon>Streptophyta</taxon>
        <taxon>Embryophyta</taxon>
        <taxon>Tracheophyta</taxon>
        <taxon>Spermatophyta</taxon>
        <taxon>Magnoliopsida</taxon>
        <taxon>eudicotyledons</taxon>
        <taxon>Gunneridae</taxon>
        <taxon>Pentapetalae</taxon>
        <taxon>asterids</taxon>
        <taxon>lamiids</taxon>
        <taxon>Lamiales</taxon>
        <taxon>Lamiaceae</taxon>
        <taxon>Nepetoideae</taxon>
        <taxon>Mentheae</taxon>
        <taxon>Salviinae</taxon>
        <taxon>Salvia</taxon>
        <taxon>Salvia subgen. Calosphace</taxon>
        <taxon>core Calosphace</taxon>
    </lineage>
</organism>
<dbReference type="EMBL" id="PNBA02000019">
    <property type="protein sequence ID" value="KAG6391254.1"/>
    <property type="molecule type" value="Genomic_DNA"/>
</dbReference>
<dbReference type="PANTHER" id="PTHR35504">
    <property type="entry name" value="PROTEIN EMBRYONIC FLOWER 1"/>
    <property type="match status" value="1"/>
</dbReference>
<dbReference type="PANTHER" id="PTHR35504:SF1">
    <property type="entry name" value="PROTEIN EMBRYONIC FLOWER 1"/>
    <property type="match status" value="1"/>
</dbReference>
<proteinExistence type="predicted"/>
<protein>
    <recommendedName>
        <fullName evidence="4">Protein EMBRYONIC FLOWER 1-like</fullName>
    </recommendedName>
</protein>
<evidence type="ECO:0008006" key="4">
    <source>
        <dbReference type="Google" id="ProtNLM"/>
    </source>
</evidence>
<name>A0A8X8WBS5_SALSN</name>
<reference evidence="2" key="1">
    <citation type="submission" date="2018-01" db="EMBL/GenBank/DDBJ databases">
        <authorList>
            <person name="Mao J.F."/>
        </authorList>
    </citation>
    <scope>NUCLEOTIDE SEQUENCE</scope>
    <source>
        <strain evidence="2">Huo1</strain>
        <tissue evidence="2">Leaf</tissue>
    </source>
</reference>